<reference evidence="4 5" key="1">
    <citation type="journal article" date="2021" name="DNA Res.">
        <title>Genome analysis of Candida subhashii reveals its hybrid nature and dual mitochondrial genome conformations.</title>
        <authorList>
            <person name="Mixao V."/>
            <person name="Hegedusova E."/>
            <person name="Saus E."/>
            <person name="Pryszcz L.P."/>
            <person name="Cillingova A."/>
            <person name="Nosek J."/>
            <person name="Gabaldon T."/>
        </authorList>
    </citation>
    <scope>NUCLEOTIDE SEQUENCE [LARGE SCALE GENOMIC DNA]</scope>
    <source>
        <strain evidence="4 5">CBS 10753</strain>
    </source>
</reference>
<sequence>MPHSTNHNPSYNWSKLSNVYYTIQTCYDSINWSLESLYYNYNLKLSPNSTLVAISGKHSQYPNLIDVYSIGGNKLYSIVYNNTIVEHIHSYLFRNECLILVFNNGKFRYYYDLSGCLFNQYDMLQDITHMDNVGSISQQPQDHHHHQQTIITNLENNEIEIPINIIECKIINHRYLVTRMIGKFIITDLDTFINYEIPLTSLNSSNIHTFTSQPTTKQDSIILHILYQNTIITINIDIGLASYEFINQQLTDGPFNSISSSPNGQLITLFNAQMKKIFVVNNTFDQVLLDYDTINESGPPYQIEWCGNDAIILSFKDEIKLIGPPGQQSISFFYDLIDDDDENEPQSDFDLENLLTKQDEDLSFTIPILQTSIDGVRILTDHKLQFLSRVPQTTIDLYQIGSDHPSSILIDCVDKFAEYASKADTNVSLLKHDGTLLKAMEGCLEVALDEFNPIWQKKLLSAVSFGKIYYDGDDDEDGQYFDSEKYLSILNNIKVLNQLRSIEIGLFLTHKEIENVGWESIIRMLISRNHHFLGLKIIDLLNLPNLKPIIYIHWCCAKIKRELTMSDIELFKIISKKLISLNGDQYNYISVGEISDVAHEEGRNMLCKLLINLEPSMIKKVMELLKFEEPELALLKCFQSGDYDLCKILLLYLQDNLSMSQFFRVLNQNEQTGHDASVDELRELGIKIRSESMVITGDVIGNMWVKSIGKYDKSSGLLESYLHQENKTHELVVTKLKSISPPQSSSPDHEPQPHELEEYYSTYKQTLTKALSKRSQHRQSKSIHRQLAILDLQKRLTETYLTNFYIHKSLTAILSHLIGKLNQLKPAQKIAKEFQISQEKFHQIVIGAYAPTKQFDHLYEFAMAGPPPVGYEPYVDAGFRYGAPAVHLSNYIKKCTKYDPGQKMRLFAKNRDWEMAGLEGFRIKDIGMLRDLLELVGDDDGDGREIVRGYIEKLGYSL</sequence>
<dbReference type="PIRSF" id="PIRSF007949">
    <property type="entry name" value="VPS16"/>
    <property type="match status" value="1"/>
</dbReference>
<evidence type="ECO:0000259" key="2">
    <source>
        <dbReference type="Pfam" id="PF04840"/>
    </source>
</evidence>
<dbReference type="Proteomes" id="UP000694255">
    <property type="component" value="Unassembled WGS sequence"/>
</dbReference>
<feature type="domain" description="Vps16 C-terminal" evidence="2">
    <location>
        <begin position="589"/>
        <end position="669"/>
    </location>
</feature>
<protein>
    <submittedName>
        <fullName evidence="4">Vps16</fullName>
    </submittedName>
</protein>
<dbReference type="GO" id="GO:0005768">
    <property type="term" value="C:endosome"/>
    <property type="evidence" value="ECO:0007669"/>
    <property type="project" value="TreeGrafter"/>
</dbReference>
<dbReference type="GO" id="GO:0006886">
    <property type="term" value="P:intracellular protein transport"/>
    <property type="evidence" value="ECO:0007669"/>
    <property type="project" value="InterPro"/>
</dbReference>
<evidence type="ECO:0000313" key="5">
    <source>
        <dbReference type="Proteomes" id="UP000694255"/>
    </source>
</evidence>
<evidence type="ECO:0000256" key="1">
    <source>
        <dbReference type="ARBA" id="ARBA00009250"/>
    </source>
</evidence>
<keyword evidence="5" id="KW-1185">Reference proteome</keyword>
<dbReference type="InterPro" id="IPR016534">
    <property type="entry name" value="VPS16"/>
</dbReference>
<dbReference type="GO" id="GO:0016197">
    <property type="term" value="P:endosomal transport"/>
    <property type="evidence" value="ECO:0007669"/>
    <property type="project" value="TreeGrafter"/>
</dbReference>
<organism evidence="4 5">
    <name type="scientific">[Candida] subhashii</name>
    <dbReference type="NCBI Taxonomy" id="561895"/>
    <lineage>
        <taxon>Eukaryota</taxon>
        <taxon>Fungi</taxon>
        <taxon>Dikarya</taxon>
        <taxon>Ascomycota</taxon>
        <taxon>Saccharomycotina</taxon>
        <taxon>Pichiomycetes</taxon>
        <taxon>Debaryomycetaceae</taxon>
        <taxon>Spathaspora</taxon>
    </lineage>
</organism>
<feature type="domain" description="Vps16 N-terminal" evidence="3">
    <location>
        <begin position="198"/>
        <end position="335"/>
    </location>
</feature>
<dbReference type="GO" id="GO:0003779">
    <property type="term" value="F:actin binding"/>
    <property type="evidence" value="ECO:0007669"/>
    <property type="project" value="TreeGrafter"/>
</dbReference>
<dbReference type="AlphaFoldDB" id="A0A8J5QGN6"/>
<dbReference type="RefSeq" id="XP_049261021.1">
    <property type="nucleotide sequence ID" value="XM_049409849.1"/>
</dbReference>
<dbReference type="GeneID" id="73472550"/>
<dbReference type="GO" id="GO:0042144">
    <property type="term" value="P:vacuole fusion, non-autophagic"/>
    <property type="evidence" value="ECO:0007669"/>
    <property type="project" value="TreeGrafter"/>
</dbReference>
<dbReference type="OrthoDB" id="1792at2759"/>
<comment type="similarity">
    <text evidence="1">Belongs to the VPS16 family.</text>
</comment>
<evidence type="ECO:0000313" key="4">
    <source>
        <dbReference type="EMBL" id="KAG7660788.1"/>
    </source>
</evidence>
<dbReference type="InterPro" id="IPR006925">
    <property type="entry name" value="Vps16_C"/>
</dbReference>
<dbReference type="PANTHER" id="PTHR12811">
    <property type="entry name" value="VACUOLAR PROTEIN SORTING VPS16"/>
    <property type="match status" value="1"/>
</dbReference>
<dbReference type="EMBL" id="JAGSYN010000274">
    <property type="protein sequence ID" value="KAG7660788.1"/>
    <property type="molecule type" value="Genomic_DNA"/>
</dbReference>
<feature type="domain" description="Vps16 C-terminal" evidence="2">
    <location>
        <begin position="765"/>
        <end position="936"/>
    </location>
</feature>
<feature type="domain" description="Vps16 N-terminal" evidence="3">
    <location>
        <begin position="9"/>
        <end position="127"/>
    </location>
</feature>
<evidence type="ECO:0000259" key="3">
    <source>
        <dbReference type="Pfam" id="PF04841"/>
    </source>
</evidence>
<dbReference type="InterPro" id="IPR006926">
    <property type="entry name" value="Vps16_N"/>
</dbReference>
<dbReference type="Pfam" id="PF04840">
    <property type="entry name" value="Vps16_C"/>
    <property type="match status" value="2"/>
</dbReference>
<name>A0A8J5QGN6_9ASCO</name>
<dbReference type="GO" id="GO:0030897">
    <property type="term" value="C:HOPS complex"/>
    <property type="evidence" value="ECO:0007669"/>
    <property type="project" value="TreeGrafter"/>
</dbReference>
<gene>
    <name evidence="4" type="ORF">J8A68_005750</name>
</gene>
<accession>A0A8J5QGN6</accession>
<comment type="caution">
    <text evidence="4">The sequence shown here is derived from an EMBL/GenBank/DDBJ whole genome shotgun (WGS) entry which is preliminary data.</text>
</comment>
<dbReference type="Pfam" id="PF04841">
    <property type="entry name" value="Vps16_N"/>
    <property type="match status" value="3"/>
</dbReference>
<dbReference type="PANTHER" id="PTHR12811:SF0">
    <property type="entry name" value="VACUOLAR PROTEIN SORTING-ASSOCIATED PROTEIN 16 HOMOLOG"/>
    <property type="match status" value="1"/>
</dbReference>
<proteinExistence type="inferred from homology"/>
<feature type="domain" description="Vps16 N-terminal" evidence="3">
    <location>
        <begin position="367"/>
        <end position="470"/>
    </location>
</feature>